<dbReference type="AlphaFoldDB" id="A0A5N7MNA2"/>
<evidence type="ECO:0000256" key="1">
    <source>
        <dbReference type="SAM" id="MobiDB-lite"/>
    </source>
</evidence>
<name>A0A5N7MNA2_9HYPH</name>
<proteinExistence type="predicted"/>
<dbReference type="PANTHER" id="PTHR36837:SF4">
    <property type="entry name" value="BLR0908 PROTEIN"/>
    <property type="match status" value="1"/>
</dbReference>
<sequence length="421" mass="47193">MLYLLHDVYRLMLPPARMAADLTRLACESPFNPVAYTPTGRVLAASCALFERTTRTYPKPAFNLPASERVVWQRPFCRVIAFGQPSNKPKVLIVAPMSGHYATLLRGTVAAFLDSHQVFITDWSDAKQVPLSEGQFGLSDYVDYCIAMFEALGPDLHVMAVCQPAVPVLAAIALMEAEEHPQVPRSVTLLGGPVDTRQTPTAVNSFAQTRDIRWFKRHCIHPVPDRFRGRGRLVYPGFMQLCGFMAMNPDRHLSAHWEMFNHLVEGDGDSADKHREFYDEYLAVMDLPAEYYLQTLETVFIDHLLPRGLMRHRGRPVDLKAIHRCALMTIEGEKDDITGRGQAVAALGLTPNLSPAKKKHHLQAGVGHYGVFNGSRFQREIAPRIKDFMNRNAAVERVRPQRLSRHASAKRGEVSSAILSS</sequence>
<evidence type="ECO:0000313" key="4">
    <source>
        <dbReference type="Proteomes" id="UP000403266"/>
    </source>
</evidence>
<evidence type="ECO:0000313" key="3">
    <source>
        <dbReference type="EMBL" id="MPR28383.1"/>
    </source>
</evidence>
<dbReference type="InterPro" id="IPR009656">
    <property type="entry name" value="PHB_depo_C"/>
</dbReference>
<dbReference type="InterPro" id="IPR051321">
    <property type="entry name" value="PHA/PHB_synthase"/>
</dbReference>
<dbReference type="SUPFAM" id="SSF53474">
    <property type="entry name" value="alpha/beta-Hydrolases"/>
    <property type="match status" value="1"/>
</dbReference>
<dbReference type="OrthoDB" id="9774318at2"/>
<organism evidence="3 4">
    <name type="scientific">Microvirga tunisiensis</name>
    <dbReference type="NCBI Taxonomy" id="2108360"/>
    <lineage>
        <taxon>Bacteria</taxon>
        <taxon>Pseudomonadati</taxon>
        <taxon>Pseudomonadota</taxon>
        <taxon>Alphaproteobacteria</taxon>
        <taxon>Hyphomicrobiales</taxon>
        <taxon>Methylobacteriaceae</taxon>
        <taxon>Microvirga</taxon>
    </lineage>
</organism>
<dbReference type="PANTHER" id="PTHR36837">
    <property type="entry name" value="POLY(3-HYDROXYALKANOATE) POLYMERASE SUBUNIT PHAC"/>
    <property type="match status" value="1"/>
</dbReference>
<evidence type="ECO:0000259" key="2">
    <source>
        <dbReference type="Pfam" id="PF06850"/>
    </source>
</evidence>
<dbReference type="InterPro" id="IPR029058">
    <property type="entry name" value="AB_hydrolase_fold"/>
</dbReference>
<dbReference type="InterPro" id="IPR010915">
    <property type="entry name" value="PHB_depoly_PhaZ"/>
</dbReference>
<dbReference type="Proteomes" id="UP000403266">
    <property type="component" value="Unassembled WGS sequence"/>
</dbReference>
<comment type="caution">
    <text evidence="3">The sequence shown here is derived from an EMBL/GenBank/DDBJ whole genome shotgun (WGS) entry which is preliminary data.</text>
</comment>
<dbReference type="NCBIfam" id="TIGR01849">
    <property type="entry name" value="PHB_depoly_PhaZ"/>
    <property type="match status" value="1"/>
</dbReference>
<feature type="region of interest" description="Disordered" evidence="1">
    <location>
        <begin position="402"/>
        <end position="421"/>
    </location>
</feature>
<dbReference type="Gene3D" id="3.40.50.1820">
    <property type="entry name" value="alpha/beta hydrolase"/>
    <property type="match status" value="1"/>
</dbReference>
<dbReference type="Pfam" id="PF06850">
    <property type="entry name" value="PHB_depo_C"/>
    <property type="match status" value="1"/>
</dbReference>
<accession>A0A5N7MNA2</accession>
<keyword evidence="4" id="KW-1185">Reference proteome</keyword>
<reference evidence="3 4" key="1">
    <citation type="journal article" date="2019" name="Syst. Appl. Microbiol.">
        <title>Microvirga tunisiensis sp. nov., a root nodule symbiotic bacterium isolated from Lupinus micranthus and L. luteus grown in Northern Tunisia.</title>
        <authorList>
            <person name="Msaddak A."/>
            <person name="Rejili M."/>
            <person name="Duran D."/>
            <person name="Mars M."/>
            <person name="Palacios J.M."/>
            <person name="Ruiz-Argueso T."/>
            <person name="Rey L."/>
            <person name="Imperial J."/>
        </authorList>
    </citation>
    <scope>NUCLEOTIDE SEQUENCE [LARGE SCALE GENOMIC DNA]</scope>
    <source>
        <strain evidence="3 4">Lmie10</strain>
    </source>
</reference>
<dbReference type="RefSeq" id="WP_152714677.1">
    <property type="nucleotide sequence ID" value="NZ_VOSJ01000172.1"/>
</dbReference>
<protein>
    <submittedName>
        <fullName evidence="3">Polyhydroxyalkanoate depolymerase</fullName>
    </submittedName>
</protein>
<gene>
    <name evidence="3" type="ORF">FS320_25345</name>
</gene>
<dbReference type="EMBL" id="VOSK01000141">
    <property type="protein sequence ID" value="MPR28383.1"/>
    <property type="molecule type" value="Genomic_DNA"/>
</dbReference>
<dbReference type="PIRSF" id="PIRSF020818">
    <property type="entry name" value="PHB_depoly_PhaZ"/>
    <property type="match status" value="1"/>
</dbReference>
<feature type="domain" description="PHB de-polymerase C-terminal" evidence="2">
    <location>
        <begin position="191"/>
        <end position="392"/>
    </location>
</feature>